<dbReference type="Pfam" id="PF05239">
    <property type="entry name" value="PRC"/>
    <property type="match status" value="1"/>
</dbReference>
<accession>A0A857C6H1</accession>
<evidence type="ECO:0000259" key="3">
    <source>
        <dbReference type="Pfam" id="PF05239"/>
    </source>
</evidence>
<sequence length="189" mass="19099">MIRTLLTTTALAAALTTGALAQDQKLKEDTGMTPAAPEMNATQPAPAGDAAAPAAAPSATPSMDAPATTGDTAAAPATQERDILAEVGVTTAEELIGSTVYSADDSDIGEVSDVVVSSAGKIESLVIDVGGFLGIGAKPVAVELSSLEVRRDENGDPRIYTTQTQETLEAMPEFSADAVDGVRNAAPVE</sequence>
<evidence type="ECO:0000256" key="1">
    <source>
        <dbReference type="SAM" id="MobiDB-lite"/>
    </source>
</evidence>
<evidence type="ECO:0000313" key="5">
    <source>
        <dbReference type="Proteomes" id="UP000435648"/>
    </source>
</evidence>
<feature type="chain" id="PRO_5032988507" description="PRC-barrel domain-containing protein" evidence="2">
    <location>
        <begin position="22"/>
        <end position="189"/>
    </location>
</feature>
<dbReference type="Gene3D" id="2.30.30.240">
    <property type="entry name" value="PRC-barrel domain"/>
    <property type="match status" value="1"/>
</dbReference>
<dbReference type="SUPFAM" id="SSF50346">
    <property type="entry name" value="PRC-barrel domain"/>
    <property type="match status" value="1"/>
</dbReference>
<dbReference type="AlphaFoldDB" id="A0A857C6H1"/>
<feature type="domain" description="PRC-barrel" evidence="3">
    <location>
        <begin position="92"/>
        <end position="166"/>
    </location>
</feature>
<dbReference type="InterPro" id="IPR011033">
    <property type="entry name" value="PRC_barrel-like_sf"/>
</dbReference>
<dbReference type="KEGG" id="siw:GH266_08650"/>
<name>A0A857C6H1_9HYPH</name>
<dbReference type="EMBL" id="CP046908">
    <property type="protein sequence ID" value="QGZ34570.1"/>
    <property type="molecule type" value="Genomic_DNA"/>
</dbReference>
<dbReference type="PANTHER" id="PTHR36505:SF1">
    <property type="entry name" value="BLR1072 PROTEIN"/>
    <property type="match status" value="1"/>
</dbReference>
<feature type="region of interest" description="Disordered" evidence="1">
    <location>
        <begin position="31"/>
        <end position="80"/>
    </location>
</feature>
<evidence type="ECO:0000313" key="4">
    <source>
        <dbReference type="EMBL" id="QGZ34570.1"/>
    </source>
</evidence>
<keyword evidence="2" id="KW-0732">Signal</keyword>
<proteinExistence type="predicted"/>
<gene>
    <name evidence="4" type="ORF">GH266_08650</name>
</gene>
<evidence type="ECO:0000256" key="2">
    <source>
        <dbReference type="SAM" id="SignalP"/>
    </source>
</evidence>
<dbReference type="RefSeq" id="WP_158193536.1">
    <property type="nucleotide sequence ID" value="NZ_CP046908.1"/>
</dbReference>
<dbReference type="Proteomes" id="UP000435648">
    <property type="component" value="Chromosome"/>
</dbReference>
<reference evidence="4 5" key="1">
    <citation type="submission" date="2019-12" db="EMBL/GenBank/DDBJ databases">
        <title>The genome of Stappia indica PHM037.</title>
        <authorList>
            <person name="Kacar D."/>
            <person name="Galan B."/>
            <person name="Canedo L."/>
            <person name="Rodriguez P."/>
            <person name="de la Calle F."/>
            <person name="Garcia J.L."/>
        </authorList>
    </citation>
    <scope>NUCLEOTIDE SEQUENCE [LARGE SCALE GENOMIC DNA]</scope>
    <source>
        <strain evidence="4 5">PHM037</strain>
    </source>
</reference>
<dbReference type="PANTHER" id="PTHR36505">
    <property type="entry name" value="BLR1072 PROTEIN"/>
    <property type="match status" value="1"/>
</dbReference>
<dbReference type="InterPro" id="IPR027275">
    <property type="entry name" value="PRC-brl_dom"/>
</dbReference>
<organism evidence="4 5">
    <name type="scientific">Stappia indica</name>
    <dbReference type="NCBI Taxonomy" id="538381"/>
    <lineage>
        <taxon>Bacteria</taxon>
        <taxon>Pseudomonadati</taxon>
        <taxon>Pseudomonadota</taxon>
        <taxon>Alphaproteobacteria</taxon>
        <taxon>Hyphomicrobiales</taxon>
        <taxon>Stappiaceae</taxon>
        <taxon>Stappia</taxon>
    </lineage>
</organism>
<dbReference type="OrthoDB" id="7876889at2"/>
<feature type="compositionally biased region" description="Low complexity" evidence="1">
    <location>
        <begin position="41"/>
        <end position="78"/>
    </location>
</feature>
<protein>
    <recommendedName>
        <fullName evidence="3">PRC-barrel domain-containing protein</fullName>
    </recommendedName>
</protein>
<feature type="signal peptide" evidence="2">
    <location>
        <begin position="1"/>
        <end position="21"/>
    </location>
</feature>